<keyword evidence="4" id="KW-0378">Hydrolase</keyword>
<dbReference type="InterPro" id="IPR006047">
    <property type="entry name" value="GH13_cat_dom"/>
</dbReference>
<dbReference type="OrthoDB" id="9805159at2"/>
<dbReference type="Proteomes" id="UP000186394">
    <property type="component" value="Unassembled WGS sequence"/>
</dbReference>
<accession>A0A1Q8VRB4</accession>
<reference evidence="10 11" key="1">
    <citation type="submission" date="2016-12" db="EMBL/GenBank/DDBJ databases">
        <title>Genomic comparison of strains in the 'Actinomyces naeslundii' group.</title>
        <authorList>
            <person name="Mughal S.R."/>
            <person name="Do T."/>
            <person name="Gilbert S.C."/>
            <person name="Witherden E.A."/>
            <person name="Didelot X."/>
            <person name="Beighton D."/>
        </authorList>
    </citation>
    <scope>NUCLEOTIDE SEQUENCE [LARGE SCALE GENOMIC DNA]</scope>
    <source>
        <strain evidence="10 11">P6N</strain>
    </source>
</reference>
<evidence type="ECO:0000256" key="2">
    <source>
        <dbReference type="ARBA" id="ARBA00008061"/>
    </source>
</evidence>
<evidence type="ECO:0000256" key="3">
    <source>
        <dbReference type="ARBA" id="ARBA00022723"/>
    </source>
</evidence>
<feature type="active site" description="Proton donor" evidence="7">
    <location>
        <position position="276"/>
    </location>
</feature>
<keyword evidence="8" id="KW-0106">Calcium</keyword>
<dbReference type="NCBIfam" id="NF006969">
    <property type="entry name" value="PRK09441.1-2"/>
    <property type="match status" value="1"/>
</dbReference>
<feature type="binding site" evidence="8">
    <location>
        <position position="119"/>
    </location>
    <ligand>
        <name>Ca(2+)</name>
        <dbReference type="ChEBI" id="CHEBI:29108"/>
        <label>1</label>
    </ligand>
</feature>
<dbReference type="InterPro" id="IPR013780">
    <property type="entry name" value="Glyco_hydro_b"/>
</dbReference>
<dbReference type="Gene3D" id="2.60.40.1180">
    <property type="entry name" value="Golgi alpha-mannosidase II"/>
    <property type="match status" value="1"/>
</dbReference>
<gene>
    <name evidence="10" type="ORF">BKH28_02040</name>
</gene>
<sequence length="510" mass="56104">MTENRAQPSPANPDDVVNPLLLQAFAWDLPADSTHWRVLADNASLLADCGVSSVWLPPAYKGQAGVEDVGYGVYDTYDLGEFDQKGTVPTKYGTKEDYLAAIEALHAAGISVVADIVLNHRMGGDDTEVVRAIPVDPHDRMRPIGDTEEITAWTRYTFPGRNGAHSDFTWDWTCFHGTDWDEARHQQGVWLFEGKQWNENVNDELGNYDYLMGSDVHVTDPAVSAEMDRWGRWYVETTGVDGLRLDALKHVGADFFARWLPELRRATGRALPAVGEYWTRDVAELEGYLEAVPFMSLFDVPLHFHLHAASTSNGDVDLSRLFEGTLVASDPARAVTFVENHDTQPGQSLASTIESWFKPSAYALILLREAGTPCVFWGDLFGTPETGDLPAVTELPLLMTMRRALAHGPQHDYLDGPDLIGFAREGDDAHPGSGLAVVLSDRRAATKRLHVGARHAGEQWICVLGGHEPVTVADDGDVELAVSDGGLSVYAPETAKPILDNAEQHLLRQR</sequence>
<evidence type="ECO:0000313" key="11">
    <source>
        <dbReference type="Proteomes" id="UP000186394"/>
    </source>
</evidence>
<dbReference type="SUPFAM" id="SSF51445">
    <property type="entry name" value="(Trans)glycosidases"/>
    <property type="match status" value="1"/>
</dbReference>
<dbReference type="GO" id="GO:0005509">
    <property type="term" value="F:calcium ion binding"/>
    <property type="evidence" value="ECO:0007669"/>
    <property type="project" value="InterPro"/>
</dbReference>
<dbReference type="Pfam" id="PF00128">
    <property type="entry name" value="Alpha-amylase"/>
    <property type="match status" value="1"/>
</dbReference>
<evidence type="ECO:0000256" key="4">
    <source>
        <dbReference type="ARBA" id="ARBA00022801"/>
    </source>
</evidence>
<dbReference type="InterPro" id="IPR017853">
    <property type="entry name" value="GH"/>
</dbReference>
<dbReference type="GO" id="GO:0004553">
    <property type="term" value="F:hydrolase activity, hydrolyzing O-glycosyl compounds"/>
    <property type="evidence" value="ECO:0007669"/>
    <property type="project" value="InterPro"/>
</dbReference>
<feature type="active site" description="Nucleophile" evidence="7">
    <location>
        <position position="246"/>
    </location>
</feature>
<evidence type="ECO:0000259" key="9">
    <source>
        <dbReference type="SMART" id="SM00642"/>
    </source>
</evidence>
<proteinExistence type="inferred from homology"/>
<evidence type="ECO:0000313" key="10">
    <source>
        <dbReference type="EMBL" id="OLO50629.1"/>
    </source>
</evidence>
<dbReference type="SMART" id="SM00642">
    <property type="entry name" value="Aamy"/>
    <property type="match status" value="1"/>
</dbReference>
<evidence type="ECO:0000256" key="5">
    <source>
        <dbReference type="ARBA" id="ARBA00023277"/>
    </source>
</evidence>
<evidence type="ECO:0000256" key="6">
    <source>
        <dbReference type="ARBA" id="ARBA00023295"/>
    </source>
</evidence>
<keyword evidence="5" id="KW-0119">Carbohydrate metabolism</keyword>
<evidence type="ECO:0000256" key="8">
    <source>
        <dbReference type="PIRSR" id="PIRSR001021-2"/>
    </source>
</evidence>
<dbReference type="Gene3D" id="3.20.20.80">
    <property type="entry name" value="Glycosidases"/>
    <property type="match status" value="1"/>
</dbReference>
<feature type="binding site" evidence="8">
    <location>
        <position position="314"/>
    </location>
    <ligand>
        <name>Ca(2+)</name>
        <dbReference type="ChEBI" id="CHEBI:29108"/>
        <label>3</label>
    </ligand>
</feature>
<dbReference type="EMBL" id="MSKL01000006">
    <property type="protein sequence ID" value="OLO50629.1"/>
    <property type="molecule type" value="Genomic_DNA"/>
</dbReference>
<dbReference type="PIRSF" id="PIRSF001021">
    <property type="entry name" value="Alph-amls_thrmst"/>
    <property type="match status" value="1"/>
</dbReference>
<keyword evidence="6" id="KW-0326">Glycosidase</keyword>
<evidence type="ECO:0000256" key="7">
    <source>
        <dbReference type="PIRSR" id="PIRSR001021-1"/>
    </source>
</evidence>
<feature type="domain" description="Glycosyl hydrolase family 13 catalytic" evidence="9">
    <location>
        <begin position="19"/>
        <end position="407"/>
    </location>
</feature>
<name>A0A1Q8VRB4_9ACTO</name>
<keyword evidence="3 8" id="KW-0479">Metal-binding</keyword>
<organism evidence="10 11">
    <name type="scientific">Actinomyces oris</name>
    <dbReference type="NCBI Taxonomy" id="544580"/>
    <lineage>
        <taxon>Bacteria</taxon>
        <taxon>Bacillati</taxon>
        <taxon>Actinomycetota</taxon>
        <taxon>Actinomycetes</taxon>
        <taxon>Actinomycetales</taxon>
        <taxon>Actinomycetaceae</taxon>
        <taxon>Actinomyces</taxon>
    </lineage>
</organism>
<feature type="binding site" evidence="8">
    <location>
        <position position="215"/>
    </location>
    <ligand>
        <name>Ca(2+)</name>
        <dbReference type="ChEBI" id="CHEBI:29108"/>
        <label>1</label>
    </ligand>
</feature>
<dbReference type="SUPFAM" id="SSF51011">
    <property type="entry name" value="Glycosyl hydrolase domain"/>
    <property type="match status" value="1"/>
</dbReference>
<dbReference type="GO" id="GO:0005975">
    <property type="term" value="P:carbohydrate metabolic process"/>
    <property type="evidence" value="ECO:0007669"/>
    <property type="project" value="InterPro"/>
</dbReference>
<dbReference type="InterPro" id="IPR013776">
    <property type="entry name" value="A-amylase_thermo"/>
</dbReference>
<dbReference type="RefSeq" id="WP_075417276.1">
    <property type="nucleotide sequence ID" value="NZ_MSKL01000006.1"/>
</dbReference>
<comment type="caution">
    <text evidence="10">The sequence shown here is derived from an EMBL/GenBank/DDBJ whole genome shotgun (WGS) entry which is preliminary data.</text>
</comment>
<feature type="binding site" evidence="8">
    <location>
        <position position="441"/>
    </location>
    <ligand>
        <name>Ca(2+)</name>
        <dbReference type="ChEBI" id="CHEBI:29108"/>
        <label>3</label>
    </ligand>
</feature>
<dbReference type="PANTHER" id="PTHR43447">
    <property type="entry name" value="ALPHA-AMYLASE"/>
    <property type="match status" value="1"/>
</dbReference>
<comment type="similarity">
    <text evidence="2">Belongs to the glycosyl hydrolase 13 family.</text>
</comment>
<evidence type="ECO:0000256" key="1">
    <source>
        <dbReference type="ARBA" id="ARBA00001913"/>
    </source>
</evidence>
<dbReference type="CDD" id="cd11318">
    <property type="entry name" value="AmyAc_bac_fung_AmyA"/>
    <property type="match status" value="1"/>
</dbReference>
<dbReference type="AlphaFoldDB" id="A0A1Q8VRB4"/>
<feature type="binding site" evidence="8">
    <location>
        <position position="209"/>
    </location>
    <ligand>
        <name>Ca(2+)</name>
        <dbReference type="ChEBI" id="CHEBI:29108"/>
        <label>1</label>
    </ligand>
</feature>
<comment type="cofactor">
    <cofactor evidence="1">
        <name>Ca(2+)</name>
        <dbReference type="ChEBI" id="CHEBI:29108"/>
    </cofactor>
</comment>
<protein>
    <submittedName>
        <fullName evidence="10">Alpha-amylase</fullName>
    </submittedName>
</protein>
<feature type="binding site" evidence="8">
    <location>
        <position position="250"/>
    </location>
    <ligand>
        <name>Ca(2+)</name>
        <dbReference type="ChEBI" id="CHEBI:29108"/>
        <label>1</label>
    </ligand>
</feature>
<dbReference type="Gene3D" id="2.40.30.140">
    <property type="match status" value="1"/>
</dbReference>
<feature type="binding site" evidence="8">
    <location>
        <position position="418"/>
    </location>
    <ligand>
        <name>Ca(2+)</name>
        <dbReference type="ChEBI" id="CHEBI:29108"/>
        <label>3</label>
    </ligand>
</feature>
<dbReference type="NCBIfam" id="NF006968">
    <property type="entry name" value="PRK09441.1-1"/>
    <property type="match status" value="1"/>
</dbReference>